<protein>
    <submittedName>
        <fullName evidence="1">Uncharacterized protein</fullName>
    </submittedName>
</protein>
<comment type="caution">
    <text evidence="1">The sequence shown here is derived from an EMBL/GenBank/DDBJ whole genome shotgun (WGS) entry which is preliminary data.</text>
</comment>
<evidence type="ECO:0000313" key="1">
    <source>
        <dbReference type="EMBL" id="NEC86137.1"/>
    </source>
</evidence>
<reference evidence="1" key="1">
    <citation type="submission" date="2020-01" db="EMBL/GenBank/DDBJ databases">
        <title>Insect and environment-associated Actinomycetes.</title>
        <authorList>
            <person name="Currrie C."/>
            <person name="Chevrette M."/>
            <person name="Carlson C."/>
            <person name="Stubbendieck R."/>
            <person name="Wendt-Pienkowski E."/>
        </authorList>
    </citation>
    <scope>NUCLEOTIDE SEQUENCE</scope>
    <source>
        <strain evidence="1">SID12501</strain>
    </source>
</reference>
<dbReference type="AlphaFoldDB" id="A0A6B3BP57"/>
<proteinExistence type="predicted"/>
<accession>A0A6B3BP57</accession>
<sequence length="223" mass="23814">MSTVTPESAVTAVVDGEAVHVRWIMPEGFFELPMDVESVDELADELIELAKQVMPKGTPDMQYQWATLCAGNYDAFIEGGVQYSGFVVTEVEGTRCTATVHISITDIAEEARFDPVRATAGALSELGQGEVAEISLPCGPAVSCIGARQVTIDASLAPSGQAEPFWTSFIQVHVPLPNGTVVVLEMVTPSQEGWDVFSSMFAGVLKSLSIFDDQGNLLGPSRD</sequence>
<dbReference type="EMBL" id="JAAGLU010000007">
    <property type="protein sequence ID" value="NEC86137.1"/>
    <property type="molecule type" value="Genomic_DNA"/>
</dbReference>
<organism evidence="1">
    <name type="scientific">Streptomyces sp. SID12501</name>
    <dbReference type="NCBI Taxonomy" id="2706042"/>
    <lineage>
        <taxon>Bacteria</taxon>
        <taxon>Bacillati</taxon>
        <taxon>Actinomycetota</taxon>
        <taxon>Actinomycetes</taxon>
        <taxon>Kitasatosporales</taxon>
        <taxon>Streptomycetaceae</taxon>
        <taxon>Streptomyces</taxon>
    </lineage>
</organism>
<name>A0A6B3BP57_9ACTN</name>
<dbReference type="RefSeq" id="WP_164313601.1">
    <property type="nucleotide sequence ID" value="NZ_JAAGLU010000007.1"/>
</dbReference>
<gene>
    <name evidence="1" type="ORF">G3I71_09950</name>
</gene>